<keyword evidence="12" id="KW-1133">Transmembrane helix</keyword>
<dbReference type="PANTHER" id="PTHR10903:SF135">
    <property type="entry name" value="TRANSLOCASE OF CHLOROPLAST 120, CHLOROPLASTIC-RELATED"/>
    <property type="match status" value="1"/>
</dbReference>
<keyword evidence="11" id="KW-0653">Protein transport</keyword>
<evidence type="ECO:0000256" key="4">
    <source>
        <dbReference type="ARBA" id="ARBA00022528"/>
    </source>
</evidence>
<feature type="coiled-coil region" evidence="15">
    <location>
        <begin position="807"/>
        <end position="896"/>
    </location>
</feature>
<keyword evidence="7" id="KW-0479">Metal-binding</keyword>
<evidence type="ECO:0000313" key="18">
    <source>
        <dbReference type="EMBL" id="EUC44406.1"/>
    </source>
</evidence>
<dbReference type="Proteomes" id="UP000054032">
    <property type="component" value="Unassembled WGS sequence"/>
</dbReference>
<accession>W6ZLE8</accession>
<keyword evidence="13" id="KW-0472">Membrane</keyword>
<gene>
    <name evidence="18" type="ORF">COCMIDRAFT_37765</name>
</gene>
<evidence type="ECO:0000256" key="16">
    <source>
        <dbReference type="SAM" id="MobiDB-lite"/>
    </source>
</evidence>
<evidence type="ECO:0000256" key="9">
    <source>
        <dbReference type="ARBA" id="ARBA00022805"/>
    </source>
</evidence>
<evidence type="ECO:0000256" key="8">
    <source>
        <dbReference type="ARBA" id="ARBA00022801"/>
    </source>
</evidence>
<keyword evidence="3" id="KW-0813">Transport</keyword>
<evidence type="ECO:0000256" key="11">
    <source>
        <dbReference type="ARBA" id="ARBA00022927"/>
    </source>
</evidence>
<keyword evidence="19" id="KW-1185">Reference proteome</keyword>
<dbReference type="STRING" id="930090.W6ZLE8"/>
<keyword evidence="8" id="KW-0378">Hydrolase</keyword>
<feature type="coiled-coil region" evidence="15">
    <location>
        <begin position="348"/>
        <end position="405"/>
    </location>
</feature>
<evidence type="ECO:0000256" key="6">
    <source>
        <dbReference type="ARBA" id="ARBA00022692"/>
    </source>
</evidence>
<evidence type="ECO:0000256" key="15">
    <source>
        <dbReference type="SAM" id="Coils"/>
    </source>
</evidence>
<dbReference type="Gene3D" id="3.40.50.300">
    <property type="entry name" value="P-loop containing nucleotide triphosphate hydrolases"/>
    <property type="match status" value="2"/>
</dbReference>
<dbReference type="GO" id="GO:0016020">
    <property type="term" value="C:membrane"/>
    <property type="evidence" value="ECO:0007669"/>
    <property type="project" value="UniProtKB-SubCell"/>
</dbReference>
<evidence type="ECO:0000256" key="13">
    <source>
        <dbReference type="ARBA" id="ARBA00023136"/>
    </source>
</evidence>
<feature type="coiled-coil region" evidence="15">
    <location>
        <begin position="260"/>
        <end position="307"/>
    </location>
</feature>
<dbReference type="AlphaFoldDB" id="W6ZLE8"/>
<dbReference type="InterPro" id="IPR045058">
    <property type="entry name" value="GIMA/IAN/Toc"/>
</dbReference>
<feature type="compositionally biased region" description="Polar residues" evidence="16">
    <location>
        <begin position="452"/>
        <end position="473"/>
    </location>
</feature>
<keyword evidence="10" id="KW-0460">Magnesium</keyword>
<feature type="domain" description="G" evidence="17">
    <location>
        <begin position="41"/>
        <end position="103"/>
    </location>
</feature>
<dbReference type="HOGENOM" id="CLU_318351_0_0_1"/>
<keyword evidence="15" id="KW-0175">Coiled coil</keyword>
<comment type="cofactor">
    <cofactor evidence="1">
        <name>Mg(2+)</name>
        <dbReference type="ChEBI" id="CHEBI:18420"/>
    </cofactor>
</comment>
<evidence type="ECO:0000256" key="12">
    <source>
        <dbReference type="ARBA" id="ARBA00022989"/>
    </source>
</evidence>
<dbReference type="GO" id="GO:0005525">
    <property type="term" value="F:GTP binding"/>
    <property type="evidence" value="ECO:0007669"/>
    <property type="project" value="InterPro"/>
</dbReference>
<evidence type="ECO:0000256" key="7">
    <source>
        <dbReference type="ARBA" id="ARBA00022723"/>
    </source>
</evidence>
<keyword evidence="4" id="KW-0150">Chloroplast</keyword>
<keyword evidence="5" id="KW-0934">Plastid</keyword>
<dbReference type="InterPro" id="IPR006073">
    <property type="entry name" value="GTP-bd"/>
</dbReference>
<reference evidence="18 19" key="1">
    <citation type="journal article" date="2013" name="PLoS Genet.">
        <title>Comparative genome structure, secondary metabolite, and effector coding capacity across Cochliobolus pathogens.</title>
        <authorList>
            <person name="Condon B.J."/>
            <person name="Leng Y."/>
            <person name="Wu D."/>
            <person name="Bushley K.E."/>
            <person name="Ohm R.A."/>
            <person name="Otillar R."/>
            <person name="Martin J."/>
            <person name="Schackwitz W."/>
            <person name="Grimwood J."/>
            <person name="MohdZainudin N."/>
            <person name="Xue C."/>
            <person name="Wang R."/>
            <person name="Manning V.A."/>
            <person name="Dhillon B."/>
            <person name="Tu Z.J."/>
            <person name="Steffenson B.J."/>
            <person name="Salamov A."/>
            <person name="Sun H."/>
            <person name="Lowry S."/>
            <person name="LaButti K."/>
            <person name="Han J."/>
            <person name="Copeland A."/>
            <person name="Lindquist E."/>
            <person name="Barry K."/>
            <person name="Schmutz J."/>
            <person name="Baker S.E."/>
            <person name="Ciuffetti L.M."/>
            <person name="Grigoriev I.V."/>
            <person name="Zhong S."/>
            <person name="Turgeon B.G."/>
        </authorList>
    </citation>
    <scope>NUCLEOTIDE SEQUENCE [LARGE SCALE GENOMIC DNA]</scope>
    <source>
        <strain evidence="18 19">ATCC 44560</strain>
    </source>
</reference>
<evidence type="ECO:0000256" key="14">
    <source>
        <dbReference type="ARBA" id="ARBA00024013"/>
    </source>
</evidence>
<feature type="domain" description="G" evidence="17">
    <location>
        <begin position="598"/>
        <end position="658"/>
    </location>
</feature>
<dbReference type="GO" id="GO:0046872">
    <property type="term" value="F:metal ion binding"/>
    <property type="evidence" value="ECO:0007669"/>
    <property type="project" value="UniProtKB-KW"/>
</dbReference>
<name>W6ZLE8_COCMI</name>
<protein>
    <recommendedName>
        <fullName evidence="17">G domain-containing protein</fullName>
    </recommendedName>
</protein>
<dbReference type="CDD" id="cd22265">
    <property type="entry name" value="UDM1_RNF168"/>
    <property type="match status" value="1"/>
</dbReference>
<dbReference type="PANTHER" id="PTHR10903">
    <property type="entry name" value="GTPASE, IMAP FAMILY MEMBER-RELATED"/>
    <property type="match status" value="1"/>
</dbReference>
<dbReference type="SUPFAM" id="SSF52540">
    <property type="entry name" value="P-loop containing nucleoside triphosphate hydrolases"/>
    <property type="match status" value="2"/>
</dbReference>
<dbReference type="Pfam" id="PF01926">
    <property type="entry name" value="MMR_HSR1"/>
    <property type="match status" value="2"/>
</dbReference>
<dbReference type="OrthoDB" id="8954335at2759"/>
<sequence>MSNSGDPIIRKRSEDVIDIMQLSQQHSRSPQNASSSESIGILVMGLTGAGKSTFISQLTNQDAEIGHSLESCTTDIIPYEFRRSDGRKLYLIDTPGFDDTNTDYAGVFKKIASFLCTLCDLYGSGLTIGGMIYAHRITDVRMSGSSVKSLRIFEKICGEHCFKHVTVVTTMWDLIKTQEAIDAATVRENTLKEREEFFGTLIRSDARMERHYGEDSARQIVEMLADRQRHFSLQLQQEMKQSRTMTLEKTTAGKYLEGELDNMRRRYEMQKKELEDSVESCDDDDFRSEISEEIKDCTATMNRLKADQGSLSVTLEDMQNEQKAWYTRKHDDMLRDKMLEEQSIRMTYELQQKVLKLEKEKRRRLEKEIAQNEKMEELEERNKRLEAAQKELEDQQALRERVKKKRSHQFDWVARMLAFLASPEKDLREPVPVARRADSMPLEAKITKKSPTKLTRGQSQSRYGQNGKGTTKYTTHVDEQDTMTYYVSPNSQTQYCQGYDHVYQPGYDAVGIGNSNRPSHPQHKYLPVYTPTTPGYATGQVQSIPGQVSIDPYGLKRTVPPPTGSLPRRYDDAVHTSIRQPPLQSGSYHDNQPDDIIIAVMGITGCGKTTFVNLFAETPLEVGHGLDSCTVSVQVATCKAEDGTKIYLVDTPGFDDTYRSDSEILREVALWLNKAHVSNVKLAGIIFLQRISDFRVGGSGIKNIKMFQKLCGEETLGSVVLATTMWEQAGENAGKEREKQLKREPQLWKKMIDHGSKVYRHDNGKASATKIINYLISRKRPVTLDIQREMVDEAKDLVDTGAGSELASTVELLIKNYEKKLKDLEKELRQAREQHNKEDREILEQARKEYQDGLAKQRQEMVNLRISSEQLIEDARKRFEEQEQRQRENMKLLQEAHTKDLEKQRILVQKQFRERYLRDMSNAACVIM</sequence>
<dbReference type="GO" id="GO:0015031">
    <property type="term" value="P:protein transport"/>
    <property type="evidence" value="ECO:0007669"/>
    <property type="project" value="UniProtKB-KW"/>
</dbReference>
<dbReference type="CDD" id="cd00882">
    <property type="entry name" value="Ras_like_GTPase"/>
    <property type="match status" value="2"/>
</dbReference>
<keyword evidence="9" id="KW-1002">Plastid outer membrane</keyword>
<evidence type="ECO:0000256" key="2">
    <source>
        <dbReference type="ARBA" id="ARBA00004167"/>
    </source>
</evidence>
<dbReference type="GO" id="GO:0016787">
    <property type="term" value="F:hydrolase activity"/>
    <property type="evidence" value="ECO:0007669"/>
    <property type="project" value="UniProtKB-KW"/>
</dbReference>
<keyword evidence="6" id="KW-0812">Transmembrane</keyword>
<feature type="region of interest" description="Disordered" evidence="16">
    <location>
        <begin position="450"/>
        <end position="473"/>
    </location>
</feature>
<evidence type="ECO:0000256" key="5">
    <source>
        <dbReference type="ARBA" id="ARBA00022640"/>
    </source>
</evidence>
<dbReference type="KEGG" id="bor:COCMIDRAFT_37765"/>
<dbReference type="InterPro" id="IPR027417">
    <property type="entry name" value="P-loop_NTPase"/>
</dbReference>
<dbReference type="RefSeq" id="XP_007689081.1">
    <property type="nucleotide sequence ID" value="XM_007690891.1"/>
</dbReference>
<comment type="subcellular location">
    <subcellularLocation>
        <location evidence="2">Membrane</location>
        <topology evidence="2">Single-pass membrane protein</topology>
    </subcellularLocation>
    <subcellularLocation>
        <location evidence="14">Plastid</location>
        <location evidence="14">Chloroplast outer membrane</location>
    </subcellularLocation>
</comment>
<evidence type="ECO:0000259" key="17">
    <source>
        <dbReference type="Pfam" id="PF01926"/>
    </source>
</evidence>
<organism evidence="18 19">
    <name type="scientific">Bipolaris oryzae ATCC 44560</name>
    <dbReference type="NCBI Taxonomy" id="930090"/>
    <lineage>
        <taxon>Eukaryota</taxon>
        <taxon>Fungi</taxon>
        <taxon>Dikarya</taxon>
        <taxon>Ascomycota</taxon>
        <taxon>Pezizomycotina</taxon>
        <taxon>Dothideomycetes</taxon>
        <taxon>Pleosporomycetidae</taxon>
        <taxon>Pleosporales</taxon>
        <taxon>Pleosporineae</taxon>
        <taxon>Pleosporaceae</taxon>
        <taxon>Bipolaris</taxon>
    </lineage>
</organism>
<evidence type="ECO:0000256" key="1">
    <source>
        <dbReference type="ARBA" id="ARBA00001946"/>
    </source>
</evidence>
<dbReference type="eggNOG" id="ENOG502S03K">
    <property type="taxonomic scope" value="Eukaryota"/>
</dbReference>
<evidence type="ECO:0000313" key="19">
    <source>
        <dbReference type="Proteomes" id="UP000054032"/>
    </source>
</evidence>
<evidence type="ECO:0000256" key="3">
    <source>
        <dbReference type="ARBA" id="ARBA00022448"/>
    </source>
</evidence>
<evidence type="ECO:0000256" key="10">
    <source>
        <dbReference type="ARBA" id="ARBA00022842"/>
    </source>
</evidence>
<dbReference type="EMBL" id="KI964005">
    <property type="protein sequence ID" value="EUC44406.1"/>
    <property type="molecule type" value="Genomic_DNA"/>
</dbReference>
<dbReference type="GeneID" id="19123320"/>
<proteinExistence type="predicted"/>